<keyword evidence="1" id="KW-0812">Transmembrane</keyword>
<keyword evidence="1" id="KW-0472">Membrane</keyword>
<sequence>MTKLYFIQSCFHFINLVMIFHANIASLFVLCIKCLKKLR</sequence>
<reference evidence="2" key="2">
    <citation type="journal article" date="2015" name="Data Brief">
        <title>Shoot transcriptome of the giant reed, Arundo donax.</title>
        <authorList>
            <person name="Barrero R.A."/>
            <person name="Guerrero F.D."/>
            <person name="Moolhuijzen P."/>
            <person name="Goolsby J.A."/>
            <person name="Tidwell J."/>
            <person name="Bellgard S.E."/>
            <person name="Bellgard M.I."/>
        </authorList>
    </citation>
    <scope>NUCLEOTIDE SEQUENCE</scope>
    <source>
        <tissue evidence="2">Shoot tissue taken approximately 20 cm above the soil surface</tissue>
    </source>
</reference>
<dbReference type="AlphaFoldDB" id="A0A0A9GIS7"/>
<keyword evidence="1" id="KW-1133">Transmembrane helix</keyword>
<organism evidence="2">
    <name type="scientific">Arundo donax</name>
    <name type="common">Giant reed</name>
    <name type="synonym">Donax arundinaceus</name>
    <dbReference type="NCBI Taxonomy" id="35708"/>
    <lineage>
        <taxon>Eukaryota</taxon>
        <taxon>Viridiplantae</taxon>
        <taxon>Streptophyta</taxon>
        <taxon>Embryophyta</taxon>
        <taxon>Tracheophyta</taxon>
        <taxon>Spermatophyta</taxon>
        <taxon>Magnoliopsida</taxon>
        <taxon>Liliopsida</taxon>
        <taxon>Poales</taxon>
        <taxon>Poaceae</taxon>
        <taxon>PACMAD clade</taxon>
        <taxon>Arundinoideae</taxon>
        <taxon>Arundineae</taxon>
        <taxon>Arundo</taxon>
    </lineage>
</organism>
<name>A0A0A9GIS7_ARUDO</name>
<proteinExistence type="predicted"/>
<evidence type="ECO:0000256" key="1">
    <source>
        <dbReference type="SAM" id="Phobius"/>
    </source>
</evidence>
<evidence type="ECO:0000313" key="2">
    <source>
        <dbReference type="EMBL" id="JAE24387.1"/>
    </source>
</evidence>
<dbReference type="EMBL" id="GBRH01173509">
    <property type="protein sequence ID" value="JAE24387.1"/>
    <property type="molecule type" value="Transcribed_RNA"/>
</dbReference>
<protein>
    <submittedName>
        <fullName evidence="2">Uncharacterized protein</fullName>
    </submittedName>
</protein>
<accession>A0A0A9GIS7</accession>
<reference evidence="2" key="1">
    <citation type="submission" date="2014-09" db="EMBL/GenBank/DDBJ databases">
        <authorList>
            <person name="Magalhaes I.L.F."/>
            <person name="Oliveira U."/>
            <person name="Santos F.R."/>
            <person name="Vidigal T.H.D.A."/>
            <person name="Brescovit A.D."/>
            <person name="Santos A.J."/>
        </authorList>
    </citation>
    <scope>NUCLEOTIDE SEQUENCE</scope>
    <source>
        <tissue evidence="2">Shoot tissue taken approximately 20 cm above the soil surface</tissue>
    </source>
</reference>
<feature type="transmembrane region" description="Helical" evidence="1">
    <location>
        <begin position="12"/>
        <end position="35"/>
    </location>
</feature>